<feature type="domain" description="SHSP" evidence="1">
    <location>
        <begin position="41"/>
        <end position="152"/>
    </location>
</feature>
<accession>A0A3B1AE91</accession>
<dbReference type="InterPro" id="IPR031107">
    <property type="entry name" value="Small_HSP"/>
</dbReference>
<evidence type="ECO:0000259" key="1">
    <source>
        <dbReference type="PROSITE" id="PS01031"/>
    </source>
</evidence>
<dbReference type="AlphaFoldDB" id="A0A3B1AE91"/>
<organism evidence="2">
    <name type="scientific">hydrothermal vent metagenome</name>
    <dbReference type="NCBI Taxonomy" id="652676"/>
    <lineage>
        <taxon>unclassified sequences</taxon>
        <taxon>metagenomes</taxon>
        <taxon>ecological metagenomes</taxon>
    </lineage>
</organism>
<dbReference type="PROSITE" id="PS01031">
    <property type="entry name" value="SHSP"/>
    <property type="match status" value="1"/>
</dbReference>
<evidence type="ECO:0000313" key="2">
    <source>
        <dbReference type="EMBL" id="VAW96609.1"/>
    </source>
</evidence>
<proteinExistence type="predicted"/>
<dbReference type="Pfam" id="PF00011">
    <property type="entry name" value="HSP20"/>
    <property type="match status" value="1"/>
</dbReference>
<dbReference type="EMBL" id="UOFS01000029">
    <property type="protein sequence ID" value="VAW96609.1"/>
    <property type="molecule type" value="Genomic_DNA"/>
</dbReference>
<dbReference type="InterPro" id="IPR008978">
    <property type="entry name" value="HSP20-like_chaperone"/>
</dbReference>
<dbReference type="PANTHER" id="PTHR11527">
    <property type="entry name" value="HEAT-SHOCK PROTEIN 20 FAMILY MEMBER"/>
    <property type="match status" value="1"/>
</dbReference>
<name>A0A3B1AE91_9ZZZZ</name>
<reference evidence="2" key="1">
    <citation type="submission" date="2018-06" db="EMBL/GenBank/DDBJ databases">
        <authorList>
            <person name="Zhirakovskaya E."/>
        </authorList>
    </citation>
    <scope>NUCLEOTIDE SEQUENCE</scope>
</reference>
<protein>
    <recommendedName>
        <fullName evidence="1">SHSP domain-containing protein</fullName>
    </recommendedName>
</protein>
<sequence length="152" mass="17360">MTLMRYEPLHYNNLNALQHLTNEFFNNLNNDPEKTVSNKQLSNSNWAPAVDIQEQENNFIIYADIPGVDPDVIDIQMEDGVLTIKGERDTLSTTDKNTFKRVERRAGSFYRRFSLPDSADVENIKAKSNNGVLELTIAKSEKVKARKIKIDS</sequence>
<dbReference type="Gene3D" id="2.60.40.790">
    <property type="match status" value="1"/>
</dbReference>
<dbReference type="InterPro" id="IPR002068">
    <property type="entry name" value="A-crystallin/Hsp20_dom"/>
</dbReference>
<dbReference type="SUPFAM" id="SSF49764">
    <property type="entry name" value="HSP20-like chaperones"/>
    <property type="match status" value="1"/>
</dbReference>
<dbReference type="CDD" id="cd06464">
    <property type="entry name" value="ACD_sHsps-like"/>
    <property type="match status" value="1"/>
</dbReference>
<gene>
    <name evidence="2" type="ORF">MNBD_GAMMA22-1012</name>
</gene>